<evidence type="ECO:0000256" key="1">
    <source>
        <dbReference type="SAM" id="MobiDB-lite"/>
    </source>
</evidence>
<dbReference type="RefSeq" id="XP_050561091.1">
    <property type="nucleotide sequence ID" value="XM_050705134.1"/>
</dbReference>
<dbReference type="Proteomes" id="UP000829999">
    <property type="component" value="Chromosome 26"/>
</dbReference>
<dbReference type="OrthoDB" id="2194416at2759"/>
<name>A0A9R0EA17_SPOFR</name>
<gene>
    <name evidence="3" type="primary">LOC118263736</name>
</gene>
<feature type="region of interest" description="Disordered" evidence="1">
    <location>
        <begin position="174"/>
        <end position="196"/>
    </location>
</feature>
<organism evidence="2 3">
    <name type="scientific">Spodoptera frugiperda</name>
    <name type="common">Fall armyworm</name>
    <dbReference type="NCBI Taxonomy" id="7108"/>
    <lineage>
        <taxon>Eukaryota</taxon>
        <taxon>Metazoa</taxon>
        <taxon>Ecdysozoa</taxon>
        <taxon>Arthropoda</taxon>
        <taxon>Hexapoda</taxon>
        <taxon>Insecta</taxon>
        <taxon>Pterygota</taxon>
        <taxon>Neoptera</taxon>
        <taxon>Endopterygota</taxon>
        <taxon>Lepidoptera</taxon>
        <taxon>Glossata</taxon>
        <taxon>Ditrysia</taxon>
        <taxon>Noctuoidea</taxon>
        <taxon>Noctuidae</taxon>
        <taxon>Amphipyrinae</taxon>
        <taxon>Spodoptera</taxon>
    </lineage>
</organism>
<dbReference type="AlphaFoldDB" id="A0A9R0EA17"/>
<protein>
    <submittedName>
        <fullName evidence="3">Uncharacterized protein LOC118263736</fullName>
    </submittedName>
</protein>
<accession>A0A9R0EA17</accession>
<evidence type="ECO:0000313" key="2">
    <source>
        <dbReference type="Proteomes" id="UP000829999"/>
    </source>
</evidence>
<sequence length="545" mass="61904">MLTRARRRRGAPPPSPDSSLSSASPSPEPNHEPVTAVASSSSDEYFSPPTSPPPVRRPRRGRPPTGLGARGQQTPGRVPAAGGCARRMKWTQTINENVMRAYYGATEGGTNLTAYRERMLSMFQVLEPSVNVSAQRLSDQVRVIQRNRRLDEAALDRLRSEALRNRVVPAPPQEVVQTPTASQNVTPTTPAAGVEDDRVEQVSTQCNERLRSALEDAIREYRFAPLKPKLPRLPMCGRNRALVSALDSLLKTYFESSENLYDTHSILYCGAVAACRVANVRFSNLDAAVRPKPAVPAWQCRIERRISEARVLIGKLSCFRDGNTRPRVMRFVRRAFVGTETSPHEYMSRVTERIDFLKQKIYAWANRIRRYKKRVERYTQNRMFQRDQRWVYRNWERSNQDVTDGRRPDDEATNTFWRNIWSVPVSHTEYDWICDVERRCETVPEMEEVIITSSDVSSAACSVPNWKSPGPDGLHNFWLKWFTSSHARLASQFQAALEAGSLPQFLTTGVTHLLHKSACEDTQMDGVQMCTVTHLYSIHLCILNL</sequence>
<keyword evidence="2" id="KW-1185">Reference proteome</keyword>
<feature type="compositionally biased region" description="Polar residues" evidence="1">
    <location>
        <begin position="175"/>
        <end position="189"/>
    </location>
</feature>
<feature type="region of interest" description="Disordered" evidence="1">
    <location>
        <begin position="1"/>
        <end position="83"/>
    </location>
</feature>
<dbReference type="PANTHER" id="PTHR35450:SF2">
    <property type="entry name" value="REVERSE TRANSCRIPTASE DOMAIN-CONTAINING PROTEIN"/>
    <property type="match status" value="1"/>
</dbReference>
<feature type="compositionally biased region" description="Basic residues" evidence="1">
    <location>
        <begin position="1"/>
        <end position="10"/>
    </location>
</feature>
<dbReference type="GeneID" id="118263736"/>
<evidence type="ECO:0000313" key="3">
    <source>
        <dbReference type="RefSeq" id="XP_050561091.1"/>
    </source>
</evidence>
<proteinExistence type="predicted"/>
<reference evidence="3" key="1">
    <citation type="submission" date="2025-08" db="UniProtKB">
        <authorList>
            <consortium name="RefSeq"/>
        </authorList>
    </citation>
    <scope>IDENTIFICATION</scope>
    <source>
        <tissue evidence="3">Whole larval tissue</tissue>
    </source>
</reference>
<dbReference type="PANTHER" id="PTHR35450">
    <property type="entry name" value="REVERSE TRANSCRIPTASE DOMAIN-CONTAINING PROTEIN"/>
    <property type="match status" value="1"/>
</dbReference>